<reference evidence="1 2" key="1">
    <citation type="journal article" date="2019" name="Int. J. Syst. Evol. Microbiol.">
        <title>The Global Catalogue of Microorganisms (GCM) 10K type strain sequencing project: providing services to taxonomists for standard genome sequencing and annotation.</title>
        <authorList>
            <consortium name="The Broad Institute Genomics Platform"/>
            <consortium name="The Broad Institute Genome Sequencing Center for Infectious Disease"/>
            <person name="Wu L."/>
            <person name="Ma J."/>
        </authorList>
    </citation>
    <scope>NUCLEOTIDE SEQUENCE [LARGE SCALE GENOMIC DNA]</scope>
    <source>
        <strain evidence="1 2">JCM 6833</strain>
    </source>
</reference>
<accession>A0ABN3PL48</accession>
<organism evidence="1 2">
    <name type="scientific">Actinomadura fulvescens</name>
    <dbReference type="NCBI Taxonomy" id="46160"/>
    <lineage>
        <taxon>Bacteria</taxon>
        <taxon>Bacillati</taxon>
        <taxon>Actinomycetota</taxon>
        <taxon>Actinomycetes</taxon>
        <taxon>Streptosporangiales</taxon>
        <taxon>Thermomonosporaceae</taxon>
        <taxon>Actinomadura</taxon>
    </lineage>
</organism>
<gene>
    <name evidence="1" type="ORF">GCM10010411_22340</name>
</gene>
<dbReference type="EMBL" id="BAAATD010000002">
    <property type="protein sequence ID" value="GAA2588994.1"/>
    <property type="molecule type" value="Genomic_DNA"/>
</dbReference>
<dbReference type="RefSeq" id="WP_344540223.1">
    <property type="nucleotide sequence ID" value="NZ_BAAATD010000002.1"/>
</dbReference>
<protein>
    <submittedName>
        <fullName evidence="1">Uncharacterized protein</fullName>
    </submittedName>
</protein>
<name>A0ABN3PL48_9ACTN</name>
<comment type="caution">
    <text evidence="1">The sequence shown here is derived from an EMBL/GenBank/DDBJ whole genome shotgun (WGS) entry which is preliminary data.</text>
</comment>
<keyword evidence="2" id="KW-1185">Reference proteome</keyword>
<dbReference type="Proteomes" id="UP001501509">
    <property type="component" value="Unassembled WGS sequence"/>
</dbReference>
<evidence type="ECO:0000313" key="1">
    <source>
        <dbReference type="EMBL" id="GAA2588994.1"/>
    </source>
</evidence>
<evidence type="ECO:0000313" key="2">
    <source>
        <dbReference type="Proteomes" id="UP001501509"/>
    </source>
</evidence>
<sequence>MPADERRPVENKAVPQDPVRLTTSACSAAELEHRLSQTVAHRGWSELSRIFASCDDELVKYVAGMLTTGRFVDRLLQDFTCYRAAEERERREHREEWQRVTGSGRWEPQGMLEERSWADLTLKVRSVVNSSDDGSALVSLVFCHPDSLVFRDLRRNYAYLNLRSGTSWDLHFAGYQLTGLRVSIAPSVLGVPQWRFNATEFWRVMVTLHDEHAAALANLDTAEGGSPWRFSGTADLVSFMAYRDLPGLIDWPSLRSVRLLDAQGAYIDKSLGQIVEVMSDWRDDDPEVRDFAPGEIRHDGISVLQLRPALIATAGVLTGGVASNTAYDLLKQLLG</sequence>
<proteinExistence type="predicted"/>